<keyword evidence="1" id="KW-0732">Signal</keyword>
<evidence type="ECO:0000313" key="3">
    <source>
        <dbReference type="Proteomes" id="UP000422572"/>
    </source>
</evidence>
<name>A0A6I6FDY8_9ACTN</name>
<evidence type="ECO:0008006" key="4">
    <source>
        <dbReference type="Google" id="ProtNLM"/>
    </source>
</evidence>
<gene>
    <name evidence="2" type="ORF">EIZ62_02765</name>
</gene>
<sequence length="317" mass="34618">MTVSRRAMIKGAAAAGAAVPLASAMAGSATASAASTNPRTGEWEHVTSTSHQEDWTQQIQGMCTDGQYWYVVSNSERRRCVYKLSLDFRTTHASLDAPDDYSHIGSPTFDPVRKLIYVPVEREGSEPTYVWRMTTALNSLSTLKLYGRSAGSRSPQKWKAPWVAHNPVDGLLYSSAYGDPDLTDPALQVNWLNGFSPVTGCLRKQVHLPSKLHNVQGGVVSPHGNIYLATDYAYNGSKRIYSYDLSSVVDGGMARYWGNIPLPGSGTGDELEVESVTLAHLGWSGSRDTYVTAVVLNIEVEDDAYLRHFWVPSPGAL</sequence>
<evidence type="ECO:0000256" key="1">
    <source>
        <dbReference type="SAM" id="SignalP"/>
    </source>
</evidence>
<dbReference type="EMBL" id="CP034279">
    <property type="protein sequence ID" value="QGV77295.1"/>
    <property type="molecule type" value="Genomic_DNA"/>
</dbReference>
<protein>
    <recommendedName>
        <fullName evidence="4">Twin-arginine translocation signal domain-containing protein</fullName>
    </recommendedName>
</protein>
<feature type="signal peptide" evidence="1">
    <location>
        <begin position="1"/>
        <end position="33"/>
    </location>
</feature>
<feature type="chain" id="PRO_5026290012" description="Twin-arginine translocation signal domain-containing protein" evidence="1">
    <location>
        <begin position="34"/>
        <end position="317"/>
    </location>
</feature>
<evidence type="ECO:0000313" key="2">
    <source>
        <dbReference type="EMBL" id="QGV77295.1"/>
    </source>
</evidence>
<dbReference type="KEGG" id="sfic:EIZ62_02765"/>
<dbReference type="PROSITE" id="PS51318">
    <property type="entry name" value="TAT"/>
    <property type="match status" value="1"/>
</dbReference>
<keyword evidence="3" id="KW-1185">Reference proteome</keyword>
<dbReference type="SUPFAM" id="SSF101898">
    <property type="entry name" value="NHL repeat"/>
    <property type="match status" value="1"/>
</dbReference>
<dbReference type="RefSeq" id="WP_156691116.1">
    <property type="nucleotide sequence ID" value="NZ_CP034279.1"/>
</dbReference>
<organism evidence="2 3">
    <name type="scientific">Streptomyces ficellus</name>
    <dbReference type="NCBI Taxonomy" id="1977088"/>
    <lineage>
        <taxon>Bacteria</taxon>
        <taxon>Bacillati</taxon>
        <taxon>Actinomycetota</taxon>
        <taxon>Actinomycetes</taxon>
        <taxon>Kitasatosporales</taxon>
        <taxon>Streptomycetaceae</taxon>
        <taxon>Streptomyces</taxon>
    </lineage>
</organism>
<dbReference type="AlphaFoldDB" id="A0A6I6FDY8"/>
<accession>A0A6I6FDY8</accession>
<proteinExistence type="predicted"/>
<dbReference type="OrthoDB" id="4262118at2"/>
<reference evidence="2 3" key="1">
    <citation type="submission" date="2018-12" db="EMBL/GenBank/DDBJ databases">
        <title>Complete genome sequence of Streptomyces ficellus NRRL8067, the producer of ficellomycin, feldamycin and nojirimycin.</title>
        <authorList>
            <person name="Zhang H."/>
            <person name="Yue R."/>
            <person name="Liu Y."/>
            <person name="Li M."/>
            <person name="Mu H."/>
            <person name="Zhang J."/>
        </authorList>
    </citation>
    <scope>NUCLEOTIDE SEQUENCE [LARGE SCALE GENOMIC DNA]</scope>
    <source>
        <strain evidence="2 3">NRRL 8067</strain>
    </source>
</reference>
<dbReference type="InterPro" id="IPR006311">
    <property type="entry name" value="TAT_signal"/>
</dbReference>
<dbReference type="Proteomes" id="UP000422572">
    <property type="component" value="Chromosome"/>
</dbReference>